<dbReference type="Proteomes" id="UP000285642">
    <property type="component" value="Unassembled WGS sequence"/>
</dbReference>
<dbReference type="GO" id="GO:0004853">
    <property type="term" value="F:uroporphyrinogen decarboxylase activity"/>
    <property type="evidence" value="ECO:0007669"/>
    <property type="project" value="InterPro"/>
</dbReference>
<dbReference type="GO" id="GO:0006779">
    <property type="term" value="P:porphyrin-containing compound biosynthetic process"/>
    <property type="evidence" value="ECO:0007669"/>
    <property type="project" value="InterPro"/>
</dbReference>
<gene>
    <name evidence="2" type="ORF">DW924_01020</name>
</gene>
<protein>
    <submittedName>
        <fullName evidence="2">Uroporphyrinogen decarboxylase</fullName>
    </submittedName>
</protein>
<accession>A0A413SV19</accession>
<evidence type="ECO:0000313" key="3">
    <source>
        <dbReference type="Proteomes" id="UP000285642"/>
    </source>
</evidence>
<dbReference type="InterPro" id="IPR052024">
    <property type="entry name" value="Methanogen_methyltrans"/>
</dbReference>
<dbReference type="PANTHER" id="PTHR47099">
    <property type="entry name" value="METHYLCOBAMIDE:COM METHYLTRANSFERASE MTBA"/>
    <property type="match status" value="1"/>
</dbReference>
<evidence type="ECO:0000259" key="1">
    <source>
        <dbReference type="Pfam" id="PF01208"/>
    </source>
</evidence>
<dbReference type="Pfam" id="PF01208">
    <property type="entry name" value="URO-D"/>
    <property type="match status" value="1"/>
</dbReference>
<dbReference type="RefSeq" id="WP_118363851.1">
    <property type="nucleotide sequence ID" value="NZ_JBBNJA010000027.1"/>
</dbReference>
<dbReference type="PANTHER" id="PTHR47099:SF1">
    <property type="entry name" value="METHYLCOBAMIDE:COM METHYLTRANSFERASE MTBA"/>
    <property type="match status" value="1"/>
</dbReference>
<evidence type="ECO:0000313" key="2">
    <source>
        <dbReference type="EMBL" id="RHA72658.1"/>
    </source>
</evidence>
<dbReference type="CDD" id="cd03465">
    <property type="entry name" value="URO-D_like"/>
    <property type="match status" value="1"/>
</dbReference>
<dbReference type="SUPFAM" id="SSF51726">
    <property type="entry name" value="UROD/MetE-like"/>
    <property type="match status" value="1"/>
</dbReference>
<dbReference type="Gene3D" id="3.20.20.210">
    <property type="match status" value="1"/>
</dbReference>
<sequence length="377" mass="41786">MTYEELKEEILKYPDTMNNMERMKGYAMGQVVDRIPFSVAGGDTYASIYGYTQKQYRESLDVQFDVAERAKKEFCGGGMYANTGLGLRGIGEAVGSTAVYPENDFDYLTDFILKDYDMLNDLKFDPENNEFLQGKIEMAKKVVERMDGKAMVITGGAGPMTTAIAIRDASSFLRDLVKDPENADRLLDFCVDCNLKWIEYNQKVFGKVVVSMADPATSTNLLSPQLFQRFSKPYIQKQLNGIKELTGTIPGVHICGHTKKIWNDIVEVGYPSFSVDNCEDLAELKAEIGDKVKISGNVPPVEVMKNGTIDDVIHSVQECLIKGSDSPCGFSLAIGCQVPIGTSRENIEAYIYAARRYGRGAQKGKLCKGLYEEGLVS</sequence>
<dbReference type="InterPro" id="IPR038071">
    <property type="entry name" value="UROD/MetE-like_sf"/>
</dbReference>
<name>A0A413SV19_9FIRM</name>
<comment type="caution">
    <text evidence="2">The sequence shown here is derived from an EMBL/GenBank/DDBJ whole genome shotgun (WGS) entry which is preliminary data.</text>
</comment>
<dbReference type="EMBL" id="QSFS01000001">
    <property type="protein sequence ID" value="RHA72658.1"/>
    <property type="molecule type" value="Genomic_DNA"/>
</dbReference>
<dbReference type="InterPro" id="IPR000257">
    <property type="entry name" value="Uroporphyrinogen_deCOase"/>
</dbReference>
<dbReference type="AlphaFoldDB" id="A0A413SV19"/>
<feature type="domain" description="Uroporphyrinogen decarboxylase (URO-D)" evidence="1">
    <location>
        <begin position="20"/>
        <end position="357"/>
    </location>
</feature>
<proteinExistence type="predicted"/>
<organism evidence="2 3">
    <name type="scientific">Dorea formicigenerans</name>
    <dbReference type="NCBI Taxonomy" id="39486"/>
    <lineage>
        <taxon>Bacteria</taxon>
        <taxon>Bacillati</taxon>
        <taxon>Bacillota</taxon>
        <taxon>Clostridia</taxon>
        <taxon>Lachnospirales</taxon>
        <taxon>Lachnospiraceae</taxon>
        <taxon>Dorea</taxon>
    </lineage>
</organism>
<reference evidence="2 3" key="1">
    <citation type="submission" date="2018-08" db="EMBL/GenBank/DDBJ databases">
        <title>A genome reference for cultivated species of the human gut microbiota.</title>
        <authorList>
            <person name="Zou Y."/>
            <person name="Xue W."/>
            <person name="Luo G."/>
        </authorList>
    </citation>
    <scope>NUCLEOTIDE SEQUENCE [LARGE SCALE GENOMIC DNA]</scope>
    <source>
        <strain evidence="2 3">AM42-8</strain>
    </source>
</reference>